<dbReference type="SMART" id="SM00239">
    <property type="entry name" value="C2"/>
    <property type="match status" value="1"/>
</dbReference>
<keyword evidence="6" id="KW-0807">Transducer</keyword>
<dbReference type="Gene3D" id="2.60.40.150">
    <property type="entry name" value="C2 domain"/>
    <property type="match status" value="1"/>
</dbReference>
<keyword evidence="5 8" id="KW-0443">Lipid metabolism</keyword>
<dbReference type="PROSITE" id="PS00018">
    <property type="entry name" value="EF_HAND_1"/>
    <property type="match status" value="1"/>
</dbReference>
<dbReference type="InterPro" id="IPR047121">
    <property type="entry name" value="YjiB-like"/>
</dbReference>
<evidence type="ECO:0000256" key="8">
    <source>
        <dbReference type="RuleBase" id="RU361133"/>
    </source>
</evidence>
<comment type="caution">
    <text evidence="13">The sequence shown here is derived from an EMBL/GenBank/DDBJ whole genome shotgun (WGS) entry which is preliminary data.</text>
</comment>
<dbReference type="InterPro" id="IPR001849">
    <property type="entry name" value="PH_domain"/>
</dbReference>
<dbReference type="AlphaFoldDB" id="A0A814M1Q6"/>
<dbReference type="Gene3D" id="3.20.20.190">
    <property type="entry name" value="Phosphatidylinositol (PI) phosphodiesterase"/>
    <property type="match status" value="1"/>
</dbReference>
<evidence type="ECO:0000256" key="1">
    <source>
        <dbReference type="ARBA" id="ARBA00001913"/>
    </source>
</evidence>
<keyword evidence="4 8" id="KW-0442">Lipid degradation</keyword>
<dbReference type="SMART" id="SM00149">
    <property type="entry name" value="PLCYc"/>
    <property type="match status" value="1"/>
</dbReference>
<dbReference type="GO" id="GO:0004435">
    <property type="term" value="F:phosphatidylinositol-4,5-bisphosphate phospholipase C activity"/>
    <property type="evidence" value="ECO:0007669"/>
    <property type="project" value="UniProtKB-EC"/>
</dbReference>
<evidence type="ECO:0000313" key="14">
    <source>
        <dbReference type="Proteomes" id="UP000663860"/>
    </source>
</evidence>
<organism evidence="13 14">
    <name type="scientific">Adineta steineri</name>
    <dbReference type="NCBI Taxonomy" id="433720"/>
    <lineage>
        <taxon>Eukaryota</taxon>
        <taxon>Metazoa</taxon>
        <taxon>Spiralia</taxon>
        <taxon>Gnathifera</taxon>
        <taxon>Rotifera</taxon>
        <taxon>Eurotatoria</taxon>
        <taxon>Bdelloidea</taxon>
        <taxon>Adinetida</taxon>
        <taxon>Adinetidae</taxon>
        <taxon>Adineta</taxon>
    </lineage>
</organism>
<dbReference type="Gene3D" id="2.30.29.30">
    <property type="entry name" value="Pleckstrin-homology domain (PH domain)/Phosphotyrosine-binding domain (PTB)"/>
    <property type="match status" value="1"/>
</dbReference>
<dbReference type="InterPro" id="IPR011993">
    <property type="entry name" value="PH-like_dom_sf"/>
</dbReference>
<name>A0A814M1Q6_9BILA</name>
<dbReference type="InterPro" id="IPR017946">
    <property type="entry name" value="PLC-like_Pdiesterase_TIM-brl"/>
</dbReference>
<dbReference type="GO" id="GO:0035556">
    <property type="term" value="P:intracellular signal transduction"/>
    <property type="evidence" value="ECO:0007669"/>
    <property type="project" value="InterPro"/>
</dbReference>
<dbReference type="InterPro" id="IPR015359">
    <property type="entry name" value="PLC_EF-hand-like"/>
</dbReference>
<dbReference type="InterPro" id="IPR011992">
    <property type="entry name" value="EF-hand-dom_pair"/>
</dbReference>
<dbReference type="CDD" id="cd08558">
    <property type="entry name" value="PI-PLCc_eukaryota"/>
    <property type="match status" value="1"/>
</dbReference>
<dbReference type="Gene3D" id="2.60.120.10">
    <property type="entry name" value="Jelly Rolls"/>
    <property type="match status" value="1"/>
</dbReference>
<feature type="region of interest" description="Disordered" evidence="9">
    <location>
        <begin position="797"/>
        <end position="819"/>
    </location>
</feature>
<dbReference type="SUPFAM" id="SSF49562">
    <property type="entry name" value="C2 domain (Calcium/lipid-binding domain, CaLB)"/>
    <property type="match status" value="1"/>
</dbReference>
<reference evidence="13" key="1">
    <citation type="submission" date="2021-02" db="EMBL/GenBank/DDBJ databases">
        <authorList>
            <person name="Nowell W R."/>
        </authorList>
    </citation>
    <scope>NUCLEOTIDE SEQUENCE</scope>
</reference>
<dbReference type="InterPro" id="IPR035892">
    <property type="entry name" value="C2_domain_sf"/>
</dbReference>
<accession>A0A814M1Q6</accession>
<dbReference type="PROSITE" id="PS50222">
    <property type="entry name" value="EF_HAND_2"/>
    <property type="match status" value="1"/>
</dbReference>
<keyword evidence="8" id="KW-0378">Hydrolase</keyword>
<dbReference type="PROSITE" id="PS50008">
    <property type="entry name" value="PIPLC_Y_DOMAIN"/>
    <property type="match status" value="1"/>
</dbReference>
<dbReference type="Pfam" id="PF00387">
    <property type="entry name" value="PI-PLC-Y"/>
    <property type="match status" value="1"/>
</dbReference>
<dbReference type="InterPro" id="IPR000008">
    <property type="entry name" value="C2_dom"/>
</dbReference>
<dbReference type="InterPro" id="IPR018247">
    <property type="entry name" value="EF_Hand_1_Ca_BS"/>
</dbReference>
<dbReference type="Pfam" id="PF00388">
    <property type="entry name" value="PI-PLC-X"/>
    <property type="match status" value="1"/>
</dbReference>
<evidence type="ECO:0000256" key="3">
    <source>
        <dbReference type="ARBA" id="ARBA00022837"/>
    </source>
</evidence>
<dbReference type="InterPro" id="IPR002048">
    <property type="entry name" value="EF_hand_dom"/>
</dbReference>
<comment type="cofactor">
    <cofactor evidence="1">
        <name>Ca(2+)</name>
        <dbReference type="ChEBI" id="CHEBI:29108"/>
    </cofactor>
</comment>
<dbReference type="PRINTS" id="PR00390">
    <property type="entry name" value="PHPHLIPASEC"/>
</dbReference>
<dbReference type="SUPFAM" id="SSF47473">
    <property type="entry name" value="EF-hand"/>
    <property type="match status" value="2"/>
</dbReference>
<dbReference type="CDD" id="cd02219">
    <property type="entry name" value="cupin_YjlB-like"/>
    <property type="match status" value="1"/>
</dbReference>
<evidence type="ECO:0000256" key="4">
    <source>
        <dbReference type="ARBA" id="ARBA00022963"/>
    </source>
</evidence>
<dbReference type="Pfam" id="PF00168">
    <property type="entry name" value="C2"/>
    <property type="match status" value="1"/>
</dbReference>
<feature type="domain" description="EF-hand" evidence="12">
    <location>
        <begin position="353"/>
        <end position="388"/>
    </location>
</feature>
<dbReference type="CDD" id="cd00275">
    <property type="entry name" value="C2_PLC_like"/>
    <property type="match status" value="1"/>
</dbReference>
<comment type="catalytic activity">
    <reaction evidence="7">
        <text>a 1,2-diacyl-sn-glycero-3-phospho-(1D-myo-inositol-4,5-bisphosphate) + H2O = 1D-myo-inositol 1,4,5-trisphosphate + a 1,2-diacyl-sn-glycerol + H(+)</text>
        <dbReference type="Rhea" id="RHEA:33179"/>
        <dbReference type="ChEBI" id="CHEBI:15377"/>
        <dbReference type="ChEBI" id="CHEBI:15378"/>
        <dbReference type="ChEBI" id="CHEBI:17815"/>
        <dbReference type="ChEBI" id="CHEBI:58456"/>
        <dbReference type="ChEBI" id="CHEBI:203600"/>
        <dbReference type="EC" id="3.1.4.11"/>
    </reaction>
    <physiologicalReaction direction="left-to-right" evidence="7">
        <dbReference type="Rhea" id="RHEA:33180"/>
    </physiologicalReaction>
</comment>
<feature type="domain" description="C2" evidence="10">
    <location>
        <begin position="939"/>
        <end position="1070"/>
    </location>
</feature>
<dbReference type="InterPro" id="IPR014710">
    <property type="entry name" value="RmlC-like_jellyroll"/>
</dbReference>
<feature type="compositionally biased region" description="Basic and acidic residues" evidence="9">
    <location>
        <begin position="800"/>
        <end position="811"/>
    </location>
</feature>
<evidence type="ECO:0000256" key="9">
    <source>
        <dbReference type="SAM" id="MobiDB-lite"/>
    </source>
</evidence>
<dbReference type="SUPFAM" id="SSF51695">
    <property type="entry name" value="PLC-like phosphodiesterases"/>
    <property type="match status" value="1"/>
</dbReference>
<evidence type="ECO:0000259" key="12">
    <source>
        <dbReference type="PROSITE" id="PS50222"/>
    </source>
</evidence>
<dbReference type="PROSITE" id="PS50007">
    <property type="entry name" value="PIPLC_X_DOMAIN"/>
    <property type="match status" value="1"/>
</dbReference>
<dbReference type="EMBL" id="CAJNOE010000232">
    <property type="protein sequence ID" value="CAF1073358.1"/>
    <property type="molecule type" value="Genomic_DNA"/>
</dbReference>
<dbReference type="EC" id="3.1.4.11" evidence="2 8"/>
<evidence type="ECO:0000256" key="7">
    <source>
        <dbReference type="ARBA" id="ARBA00023674"/>
    </source>
</evidence>
<dbReference type="SUPFAM" id="SSF51182">
    <property type="entry name" value="RmlC-like cupins"/>
    <property type="match status" value="1"/>
</dbReference>
<evidence type="ECO:0000256" key="6">
    <source>
        <dbReference type="ARBA" id="ARBA00023224"/>
    </source>
</evidence>
<keyword evidence="3" id="KW-0106">Calcium</keyword>
<feature type="region of interest" description="Disordered" evidence="9">
    <location>
        <begin position="534"/>
        <end position="553"/>
    </location>
</feature>
<dbReference type="GO" id="GO:0016042">
    <property type="term" value="P:lipid catabolic process"/>
    <property type="evidence" value="ECO:0007669"/>
    <property type="project" value="UniProtKB-KW"/>
</dbReference>
<dbReference type="InterPro" id="IPR001711">
    <property type="entry name" value="PLipase_C_Pinositol-sp_Y"/>
</dbReference>
<dbReference type="InterPro" id="IPR001192">
    <property type="entry name" value="PI-PLC_fam"/>
</dbReference>
<dbReference type="Proteomes" id="UP000663860">
    <property type="component" value="Unassembled WGS sequence"/>
</dbReference>
<dbReference type="InterPro" id="IPR000909">
    <property type="entry name" value="PLipase_C_PInositol-sp_X_dom"/>
</dbReference>
<dbReference type="PROSITE" id="PS50004">
    <property type="entry name" value="C2"/>
    <property type="match status" value="1"/>
</dbReference>
<sequence>MKSLSLAVLQIISPIFYLRCYSTIKMNDIKIEKFFVRDDEQFFPNNNQLPVIVYRQVFDTKSVSASKWEQLFQENNFGKSWRDGIFTYHHYHSTAHEALGCYGGHAQVRLGGDNEQVRKDIELNAGDCILIPTGVAHKNMGQDSEFGVVGAYDLDGKSYDMNYGKDAEERRKAEENMKKVQVPRMDPVVGKKNGGVIEFWQKNTHQNEILMTTDSTSLSEIQKTNVIDQLKRRVTFIKYKSNGRTYSRIYYVNLSEDAIHYQGSKRKSKHEACKIKDIGQIRRGFTTAVWKKYIDKRKITRDKAHLAFSILYDNNRHSLDLLADSENICLQWIQGLEYLIERYRSHVRTHHEITDRWLWSLFSQADRDQSGQLNRREVHQLLRLLNIELDEREIDQYFNQSNIRTSNYEELRNLDKDEFLLFYKFVSHRPELLKIICQEIDQYFNQSNIRTSNYEELRNLDKDEFLLFYKFVSHRPELLKIICQYNGSTPEQIADTLFKYSILSKMPHTNPLEYPVDIASITCWKMKTKNISPQPEKPLTMTSDNNSSSWSSNTKDKKNYLTIEQFKNFLQNEEHMKGITIDDCSKLIARFEPSSEGHKYEELGVDGLRLFLLHDEFCLMNPDKSRRVYHDMTRPITDYFIATSHNTYIRDSQVYGNCTPETFIHALRTGCRAVEMDCYDGDNMEPIVYHAKTLTKPITLRAILHAIQTQAFTVSPYPLFLNIENHCSYEQQGVMARLLKNIFKGKTENYFSVGFIFNFLRKTDHLLTEPLMNDSQVLPSPEDLKYKVIIRSRRYPKGKIPADPKSSRSNDETEPNPKNYHPDFAKLIIYAQIVSYTNINHTMSTQKCFHSISFKESKADDLIKAEPPEHLDLIKLTNKHLVRVYPGTIRQNSSNINPVTYWTYGVQMAALNYQANDDSMCLQDGFFSDNGGCGYLLKPPCLLSNNLLFDPKEIVHKRGKRLIIHIISGQHLAKEKNSNDDSDIVDPYIEINTYGIECDYTQQHTPCIRNNGLNPIWDCKFHIDVYCPELCLVKFEVRDDDHYHRSAFVGQACFPFTALQLGYRHIKLKAKDGDYIRGTLFVHIKIENL</sequence>
<dbReference type="Gene3D" id="1.10.238.10">
    <property type="entry name" value="EF-hand"/>
    <property type="match status" value="2"/>
</dbReference>
<proteinExistence type="predicted"/>
<dbReference type="SMART" id="SM00148">
    <property type="entry name" value="PLCXc"/>
    <property type="match status" value="1"/>
</dbReference>
<dbReference type="Pfam" id="PF16457">
    <property type="entry name" value="PH_12"/>
    <property type="match status" value="1"/>
</dbReference>
<protein>
    <recommendedName>
        <fullName evidence="2 8">Phosphoinositide phospholipase C</fullName>
        <ecNumber evidence="2 8">3.1.4.11</ecNumber>
    </recommendedName>
</protein>
<feature type="compositionally biased region" description="Low complexity" evidence="9">
    <location>
        <begin position="542"/>
        <end position="553"/>
    </location>
</feature>
<dbReference type="SUPFAM" id="SSF50729">
    <property type="entry name" value="PH domain-like"/>
    <property type="match status" value="1"/>
</dbReference>
<evidence type="ECO:0000259" key="11">
    <source>
        <dbReference type="PROSITE" id="PS50008"/>
    </source>
</evidence>
<evidence type="ECO:0000256" key="2">
    <source>
        <dbReference type="ARBA" id="ARBA00012368"/>
    </source>
</evidence>
<dbReference type="PANTHER" id="PTHR10336">
    <property type="entry name" value="PHOSPHOINOSITIDE-SPECIFIC PHOSPHOLIPASE C FAMILY PROTEIN"/>
    <property type="match status" value="1"/>
</dbReference>
<feature type="domain" description="PI-PLC Y-box" evidence="11">
    <location>
        <begin position="824"/>
        <end position="942"/>
    </location>
</feature>
<dbReference type="InterPro" id="IPR011051">
    <property type="entry name" value="RmlC_Cupin_sf"/>
</dbReference>
<evidence type="ECO:0000259" key="10">
    <source>
        <dbReference type="PROSITE" id="PS50004"/>
    </source>
</evidence>
<gene>
    <name evidence="13" type="ORF">IZO911_LOCUS21545</name>
</gene>
<dbReference type="Pfam" id="PF09279">
    <property type="entry name" value="EF-hand_like"/>
    <property type="match status" value="1"/>
</dbReference>
<evidence type="ECO:0000313" key="13">
    <source>
        <dbReference type="EMBL" id="CAF1073358.1"/>
    </source>
</evidence>
<evidence type="ECO:0000256" key="5">
    <source>
        <dbReference type="ARBA" id="ARBA00023098"/>
    </source>
</evidence>
<dbReference type="GO" id="GO:0005509">
    <property type="term" value="F:calcium ion binding"/>
    <property type="evidence" value="ECO:0007669"/>
    <property type="project" value="InterPro"/>
</dbReference>